<dbReference type="AlphaFoldDB" id="A0A1I7XP53"/>
<dbReference type="Gene3D" id="1.10.490.10">
    <property type="entry name" value="Globins"/>
    <property type="match status" value="1"/>
</dbReference>
<feature type="region of interest" description="Disordered" evidence="1">
    <location>
        <begin position="411"/>
        <end position="433"/>
    </location>
</feature>
<reference evidence="4" key="1">
    <citation type="submission" date="2016-11" db="UniProtKB">
        <authorList>
            <consortium name="WormBaseParasite"/>
        </authorList>
    </citation>
    <scope>IDENTIFICATION</scope>
</reference>
<evidence type="ECO:0000313" key="3">
    <source>
        <dbReference type="Proteomes" id="UP000095283"/>
    </source>
</evidence>
<dbReference type="InterPro" id="IPR012292">
    <property type="entry name" value="Globin/Proto"/>
</dbReference>
<keyword evidence="2" id="KW-0812">Transmembrane</keyword>
<name>A0A1I7XP53_HETBA</name>
<sequence>MSGRRASTTLIPLSCAQIHLVRSLWRQIYTTKGPTVIGTSIYHRLCFKCPVVVENLDSLDNMTDELIRIGKVHARMLRGELNAETFIDCTLEWGDRRCRSETVRKAWALIVAFVVEKIKLGHHEQFMSKLDSTHDYTPGFLSAGGFDSAAMSFFHDGNGPSLNAVGTTTSTPTTLELLCLKKDSSHSGLDIVTPTYQIVSEQNLKPTGINFVLQDLVFPPHTTQVVIFSSYECMLVLFIVCLINFKTFNITLEHTRTNLLAFFPLNFVVFYLQFSFPHLKDIRQEPATYCNSTSNSLFSVNSNQPHCCATQPKHVEPTDRTLFLNPTSNITPHSHMWHGIIPNSSVELIGGSVVNTPVIFQLPVSTPFPIVNFPSIQRMKKETEGGVIPSAEPMVWNSFTPKDHQANSDLFSLNGRGDELSDTKKKPSKRKKIKTTDEYRIEEEMDTIVKNDVLENGNIDIIPKRKYKKRKKEEFEERKSDGSGASHGELIKMKKSRMAYNKGTFIIRYSDMESPEYAGHIWLVDNHQLLQKYTLDGVKGDGIREYSKTERYSGWLCDEPCLYFPLAEVKESYDNMQKVIVSFFPSPQEIEAMKKEQLKQKLGKICAGNEHTMETQEKNIPWNRISQKV</sequence>
<keyword evidence="3" id="KW-1185">Reference proteome</keyword>
<protein>
    <submittedName>
        <fullName evidence="4">GLOBIN domain-containing protein</fullName>
    </submittedName>
</protein>
<dbReference type="InterPro" id="IPR009050">
    <property type="entry name" value="Globin-like_sf"/>
</dbReference>
<dbReference type="WBParaSite" id="Hba_19121">
    <property type="protein sequence ID" value="Hba_19121"/>
    <property type="gene ID" value="Hba_19121"/>
</dbReference>
<dbReference type="GO" id="GO:0020037">
    <property type="term" value="F:heme binding"/>
    <property type="evidence" value="ECO:0007669"/>
    <property type="project" value="InterPro"/>
</dbReference>
<organism evidence="3 4">
    <name type="scientific">Heterorhabditis bacteriophora</name>
    <name type="common">Entomopathogenic nematode worm</name>
    <dbReference type="NCBI Taxonomy" id="37862"/>
    <lineage>
        <taxon>Eukaryota</taxon>
        <taxon>Metazoa</taxon>
        <taxon>Ecdysozoa</taxon>
        <taxon>Nematoda</taxon>
        <taxon>Chromadorea</taxon>
        <taxon>Rhabditida</taxon>
        <taxon>Rhabditina</taxon>
        <taxon>Rhabditomorpha</taxon>
        <taxon>Strongyloidea</taxon>
        <taxon>Heterorhabditidae</taxon>
        <taxon>Heterorhabditis</taxon>
    </lineage>
</organism>
<evidence type="ECO:0000256" key="2">
    <source>
        <dbReference type="SAM" id="Phobius"/>
    </source>
</evidence>
<accession>A0A1I7XP53</accession>
<evidence type="ECO:0000313" key="4">
    <source>
        <dbReference type="WBParaSite" id="Hba_19121"/>
    </source>
</evidence>
<dbReference type="Proteomes" id="UP000095283">
    <property type="component" value="Unplaced"/>
</dbReference>
<feature type="compositionally biased region" description="Basic and acidic residues" evidence="1">
    <location>
        <begin position="416"/>
        <end position="425"/>
    </location>
</feature>
<feature type="transmembrane region" description="Helical" evidence="2">
    <location>
        <begin position="225"/>
        <end position="245"/>
    </location>
</feature>
<evidence type="ECO:0000256" key="1">
    <source>
        <dbReference type="SAM" id="MobiDB-lite"/>
    </source>
</evidence>
<feature type="transmembrane region" description="Helical" evidence="2">
    <location>
        <begin position="257"/>
        <end position="276"/>
    </location>
</feature>
<keyword evidence="2" id="KW-0472">Membrane</keyword>
<dbReference type="SUPFAM" id="SSF46458">
    <property type="entry name" value="Globin-like"/>
    <property type="match status" value="1"/>
</dbReference>
<proteinExistence type="predicted"/>
<keyword evidence="2" id="KW-1133">Transmembrane helix</keyword>
<dbReference type="GO" id="GO:0019825">
    <property type="term" value="F:oxygen binding"/>
    <property type="evidence" value="ECO:0007669"/>
    <property type="project" value="InterPro"/>
</dbReference>